<proteinExistence type="predicted"/>
<keyword evidence="2" id="KW-1185">Reference proteome</keyword>
<dbReference type="EMBL" id="BGZK01000301">
    <property type="protein sequence ID" value="GBP35245.1"/>
    <property type="molecule type" value="Genomic_DNA"/>
</dbReference>
<organism evidence="1 2">
    <name type="scientific">Eumeta variegata</name>
    <name type="common">Bagworm moth</name>
    <name type="synonym">Eumeta japonica</name>
    <dbReference type="NCBI Taxonomy" id="151549"/>
    <lineage>
        <taxon>Eukaryota</taxon>
        <taxon>Metazoa</taxon>
        <taxon>Ecdysozoa</taxon>
        <taxon>Arthropoda</taxon>
        <taxon>Hexapoda</taxon>
        <taxon>Insecta</taxon>
        <taxon>Pterygota</taxon>
        <taxon>Neoptera</taxon>
        <taxon>Endopterygota</taxon>
        <taxon>Lepidoptera</taxon>
        <taxon>Glossata</taxon>
        <taxon>Ditrysia</taxon>
        <taxon>Tineoidea</taxon>
        <taxon>Psychidae</taxon>
        <taxon>Oiketicinae</taxon>
        <taxon>Eumeta</taxon>
    </lineage>
</organism>
<evidence type="ECO:0000313" key="1">
    <source>
        <dbReference type="EMBL" id="GBP35245.1"/>
    </source>
</evidence>
<reference evidence="1 2" key="1">
    <citation type="journal article" date="2019" name="Commun. Biol.">
        <title>The bagworm genome reveals a unique fibroin gene that provides high tensile strength.</title>
        <authorList>
            <person name="Kono N."/>
            <person name="Nakamura H."/>
            <person name="Ohtoshi R."/>
            <person name="Tomita M."/>
            <person name="Numata K."/>
            <person name="Arakawa K."/>
        </authorList>
    </citation>
    <scope>NUCLEOTIDE SEQUENCE [LARGE SCALE GENOMIC DNA]</scope>
</reference>
<dbReference type="AlphaFoldDB" id="A0A4C1VCA8"/>
<sequence>MCNFGLTRFLTTSRLCWCDLRTRRYGELTPRAHRLLIKAEPRNVNRAFVGPINFLTRRLSEARSLVLRPPPLNTCCKSLAGNVILVMPEGSSECVPRGGATVTDACLESFLSISREIEIQLDRRGALNYAWNSYGVETLTERILLDVTNRYVYVLNSDEGTKRPCHNV</sequence>
<dbReference type="Proteomes" id="UP000299102">
    <property type="component" value="Unassembled WGS sequence"/>
</dbReference>
<comment type="caution">
    <text evidence="1">The sequence shown here is derived from an EMBL/GenBank/DDBJ whole genome shotgun (WGS) entry which is preliminary data.</text>
</comment>
<gene>
    <name evidence="1" type="ORF">EVAR_19465_1</name>
</gene>
<accession>A0A4C1VCA8</accession>
<name>A0A4C1VCA8_EUMVA</name>
<protein>
    <submittedName>
        <fullName evidence="1">Uncharacterized protein</fullName>
    </submittedName>
</protein>
<evidence type="ECO:0000313" key="2">
    <source>
        <dbReference type="Proteomes" id="UP000299102"/>
    </source>
</evidence>